<dbReference type="Gene3D" id="1.10.10.60">
    <property type="entry name" value="Homeodomain-like"/>
    <property type="match status" value="1"/>
</dbReference>
<evidence type="ECO:0000256" key="1">
    <source>
        <dbReference type="ARBA" id="ARBA00004123"/>
    </source>
</evidence>
<dbReference type="NCBIfam" id="TIGR01557">
    <property type="entry name" value="myb_SHAQKYF"/>
    <property type="match status" value="1"/>
</dbReference>
<dbReference type="Pfam" id="PF00249">
    <property type="entry name" value="Myb_DNA-binding"/>
    <property type="match status" value="1"/>
</dbReference>
<dbReference type="GO" id="GO:0005634">
    <property type="term" value="C:nucleus"/>
    <property type="evidence" value="ECO:0007669"/>
    <property type="project" value="UniProtKB-SubCell"/>
</dbReference>
<feature type="domain" description="HTH myb-type" evidence="6">
    <location>
        <begin position="202"/>
        <end position="258"/>
    </location>
</feature>
<dbReference type="GO" id="GO:0003700">
    <property type="term" value="F:DNA-binding transcription factor activity"/>
    <property type="evidence" value="ECO:0007669"/>
    <property type="project" value="InterPro"/>
</dbReference>
<dbReference type="EMBL" id="BSYR01000020">
    <property type="protein sequence ID" value="GMI85576.1"/>
    <property type="molecule type" value="Genomic_DNA"/>
</dbReference>
<evidence type="ECO:0000256" key="4">
    <source>
        <dbReference type="ARBA" id="ARBA00023163"/>
    </source>
</evidence>
<dbReference type="InterPro" id="IPR044787">
    <property type="entry name" value="HHO5-like"/>
</dbReference>
<dbReference type="InterPro" id="IPR006447">
    <property type="entry name" value="Myb_dom_plants"/>
</dbReference>
<comment type="subcellular location">
    <subcellularLocation>
        <location evidence="1">Nucleus</location>
    </subcellularLocation>
</comment>
<evidence type="ECO:0000256" key="2">
    <source>
        <dbReference type="ARBA" id="ARBA00023015"/>
    </source>
</evidence>
<sequence>MNPSSVELSLSLKPTYVPKSLSSLLLELSRIDNGYYKLSVLSDYICKHEEELTTVEASKHQFPQCRLLLMEAIEKLKEEFLNIKKNLQTKREIQEITCSMTEEDCGKKQKTLILDNFQGSNLKEIQQPWKQERSTEGLLLGYKKCTWINSLGSSSSGKEKEATAIDELSRNYDLGLYLIKEDQALDNYDFPKPLTQSIWKNNRRSWSSELHSRFLEALNMVGGIEVATPKQIRDLMQVEGLTIDQVKSHLQKYRLHCGKVRLRC</sequence>
<evidence type="ECO:0000313" key="7">
    <source>
        <dbReference type="EMBL" id="GMI85576.1"/>
    </source>
</evidence>
<evidence type="ECO:0000256" key="3">
    <source>
        <dbReference type="ARBA" id="ARBA00023125"/>
    </source>
</evidence>
<name>A0A9W7HYA5_HIBTR</name>
<dbReference type="GO" id="GO:0003677">
    <property type="term" value="F:DNA binding"/>
    <property type="evidence" value="ECO:0007669"/>
    <property type="project" value="UniProtKB-KW"/>
</dbReference>
<protein>
    <submittedName>
        <fullName evidence="7">ULT1 INTERACTING FACTOR 1, HRS1 HOMOLOG5</fullName>
    </submittedName>
</protein>
<keyword evidence="8" id="KW-1185">Reference proteome</keyword>
<evidence type="ECO:0000259" key="6">
    <source>
        <dbReference type="PROSITE" id="PS51294"/>
    </source>
</evidence>
<dbReference type="InterPro" id="IPR001005">
    <property type="entry name" value="SANT/Myb"/>
</dbReference>
<keyword evidence="5" id="KW-0539">Nucleus</keyword>
<dbReference type="PANTHER" id="PTHR31003">
    <property type="entry name" value="MYB FAMILY TRANSCRIPTION FACTOR"/>
    <property type="match status" value="1"/>
</dbReference>
<evidence type="ECO:0000313" key="8">
    <source>
        <dbReference type="Proteomes" id="UP001165190"/>
    </source>
</evidence>
<proteinExistence type="predicted"/>
<dbReference type="AlphaFoldDB" id="A0A9W7HYA5"/>
<dbReference type="SUPFAM" id="SSF46689">
    <property type="entry name" value="Homeodomain-like"/>
    <property type="match status" value="1"/>
</dbReference>
<accession>A0A9W7HYA5</accession>
<dbReference type="InterPro" id="IPR058673">
    <property type="entry name" value="HHO5-like_N"/>
</dbReference>
<dbReference type="InterPro" id="IPR009057">
    <property type="entry name" value="Homeodomain-like_sf"/>
</dbReference>
<keyword evidence="3" id="KW-0238">DNA-binding</keyword>
<dbReference type="OrthoDB" id="60033at2759"/>
<keyword evidence="2" id="KW-0805">Transcription regulation</keyword>
<dbReference type="Proteomes" id="UP001165190">
    <property type="component" value="Unassembled WGS sequence"/>
</dbReference>
<dbReference type="InterPro" id="IPR017930">
    <property type="entry name" value="Myb_dom"/>
</dbReference>
<dbReference type="Pfam" id="PF26575">
    <property type="entry name" value="HHO5_N"/>
    <property type="match status" value="1"/>
</dbReference>
<dbReference type="FunFam" id="1.10.10.60:FF:000007">
    <property type="entry name" value="Two-component response regulator"/>
    <property type="match status" value="1"/>
</dbReference>
<dbReference type="PANTHER" id="PTHR31003:SF47">
    <property type="entry name" value="TRANSCRIPTION FACTOR BOA-LIKE"/>
    <property type="match status" value="1"/>
</dbReference>
<organism evidence="7 8">
    <name type="scientific">Hibiscus trionum</name>
    <name type="common">Flower of an hour</name>
    <dbReference type="NCBI Taxonomy" id="183268"/>
    <lineage>
        <taxon>Eukaryota</taxon>
        <taxon>Viridiplantae</taxon>
        <taxon>Streptophyta</taxon>
        <taxon>Embryophyta</taxon>
        <taxon>Tracheophyta</taxon>
        <taxon>Spermatophyta</taxon>
        <taxon>Magnoliopsida</taxon>
        <taxon>eudicotyledons</taxon>
        <taxon>Gunneridae</taxon>
        <taxon>Pentapetalae</taxon>
        <taxon>rosids</taxon>
        <taxon>malvids</taxon>
        <taxon>Malvales</taxon>
        <taxon>Malvaceae</taxon>
        <taxon>Malvoideae</taxon>
        <taxon>Hibiscus</taxon>
    </lineage>
</organism>
<reference evidence="7" key="1">
    <citation type="submission" date="2023-05" db="EMBL/GenBank/DDBJ databases">
        <title>Genome and transcriptome analyses reveal genes involved in the formation of fine ridges on petal epidermal cells in Hibiscus trionum.</title>
        <authorList>
            <person name="Koshimizu S."/>
            <person name="Masuda S."/>
            <person name="Ishii T."/>
            <person name="Shirasu K."/>
            <person name="Hoshino A."/>
            <person name="Arita M."/>
        </authorList>
    </citation>
    <scope>NUCLEOTIDE SEQUENCE</scope>
    <source>
        <strain evidence="7">Hamamatsu line</strain>
    </source>
</reference>
<gene>
    <name evidence="7" type="ORF">HRI_002226900</name>
</gene>
<keyword evidence="4" id="KW-0804">Transcription</keyword>
<evidence type="ECO:0000256" key="5">
    <source>
        <dbReference type="ARBA" id="ARBA00023242"/>
    </source>
</evidence>
<comment type="caution">
    <text evidence="7">The sequence shown here is derived from an EMBL/GenBank/DDBJ whole genome shotgun (WGS) entry which is preliminary data.</text>
</comment>
<dbReference type="PROSITE" id="PS51294">
    <property type="entry name" value="HTH_MYB"/>
    <property type="match status" value="1"/>
</dbReference>